<comment type="caution">
    <text evidence="1">The sequence shown here is derived from an EMBL/GenBank/DDBJ whole genome shotgun (WGS) entry which is preliminary data.</text>
</comment>
<organism evidence="1 2">
    <name type="scientific">Funneliformis geosporum</name>
    <dbReference type="NCBI Taxonomy" id="1117311"/>
    <lineage>
        <taxon>Eukaryota</taxon>
        <taxon>Fungi</taxon>
        <taxon>Fungi incertae sedis</taxon>
        <taxon>Mucoromycota</taxon>
        <taxon>Glomeromycotina</taxon>
        <taxon>Glomeromycetes</taxon>
        <taxon>Glomerales</taxon>
        <taxon>Glomeraceae</taxon>
        <taxon>Funneliformis</taxon>
    </lineage>
</organism>
<proteinExistence type="predicted"/>
<protein>
    <submittedName>
        <fullName evidence="1">886_t:CDS:1</fullName>
    </submittedName>
</protein>
<sequence length="299" mass="34181">EKIKLLRYFTGNENRRVDALSCLDDLDTEDEKCTYLRSLISTSDILPPSCYQTPPQVIVEKPDEDAEAVVDAEVIVNPSTSRSIPKDTYLPENACQLLRYYELWNKPYDKWPKDHPAQLRLAHLEGQLKASCLLVGELFACRRALCLVSGWILVYILVQHPRGIFVSDCTLANKSLESVFSCYKVYPCVARCYLVRRGAPSSPKIQQTPRKMKKIRRIKVAQLTKLLTKKDVVKEEIEIAQDSVVLGGYHRINQHYNDFHEASARLVKRHLSDGNDEDLKDKEVVGKSVILKKNKTSYN</sequence>
<dbReference type="OrthoDB" id="2338242at2759"/>
<accession>A0A9W4T456</accession>
<reference evidence="1" key="1">
    <citation type="submission" date="2022-08" db="EMBL/GenBank/DDBJ databases">
        <authorList>
            <person name="Kallberg Y."/>
            <person name="Tangrot J."/>
            <person name="Rosling A."/>
        </authorList>
    </citation>
    <scope>NUCLEOTIDE SEQUENCE</scope>
    <source>
        <strain evidence="1">Wild A</strain>
    </source>
</reference>
<keyword evidence="2" id="KW-1185">Reference proteome</keyword>
<name>A0A9W4T456_9GLOM</name>
<evidence type="ECO:0000313" key="1">
    <source>
        <dbReference type="EMBL" id="CAI2189778.1"/>
    </source>
</evidence>
<dbReference type="EMBL" id="CAMKVN010006038">
    <property type="protein sequence ID" value="CAI2189778.1"/>
    <property type="molecule type" value="Genomic_DNA"/>
</dbReference>
<feature type="non-terminal residue" evidence="1">
    <location>
        <position position="299"/>
    </location>
</feature>
<evidence type="ECO:0000313" key="2">
    <source>
        <dbReference type="Proteomes" id="UP001153678"/>
    </source>
</evidence>
<gene>
    <name evidence="1" type="ORF">FWILDA_LOCUS14248</name>
</gene>
<dbReference type="Proteomes" id="UP001153678">
    <property type="component" value="Unassembled WGS sequence"/>
</dbReference>
<dbReference type="AlphaFoldDB" id="A0A9W4T456"/>